<dbReference type="Pfam" id="PF01256">
    <property type="entry name" value="Carb_kinase"/>
    <property type="match status" value="1"/>
</dbReference>
<keyword evidence="4 6" id="KW-0520">NAD</keyword>
<dbReference type="Proteomes" id="UP001199642">
    <property type="component" value="Chromosome"/>
</dbReference>
<dbReference type="EC" id="4.2.1.136" evidence="6"/>
<dbReference type="HAMAP" id="MF_01965">
    <property type="entry name" value="NADHX_dehydratase"/>
    <property type="match status" value="1"/>
</dbReference>
<feature type="binding site" evidence="6">
    <location>
        <position position="43"/>
    </location>
    <ligand>
        <name>(6S)-NADPHX</name>
        <dbReference type="ChEBI" id="CHEBI:64076"/>
    </ligand>
</feature>
<comment type="function">
    <text evidence="6">Catalyzes the dehydration of the S-form of NAD(P)HX at the expense of ADP, which is converted to AMP. Together with NAD(P)HX epimerase, which catalyzes the epimerization of the S- and R-forms, the enzyme allows the repair of both epimers of NAD(P)HX, a damaged form of NAD(P)H that is a result of enzymatic or heat-dependent hydration.</text>
</comment>
<dbReference type="PANTHER" id="PTHR12592:SF0">
    <property type="entry name" value="ATP-DEPENDENT (S)-NAD(P)H-HYDRATE DEHYDRATASE"/>
    <property type="match status" value="1"/>
</dbReference>
<reference evidence="8 9" key="1">
    <citation type="submission" date="2023-01" db="EMBL/GenBank/DDBJ databases">
        <title>Characterization of estradiol degrading bacteria Microbacterium sp. MZT7 and reveal degrading genes through genome analysis.</title>
        <authorList>
            <person name="Hao P."/>
            <person name="Gao Y."/>
        </authorList>
    </citation>
    <scope>NUCLEOTIDE SEQUENCE [LARGE SCALE GENOMIC DNA]</scope>
    <source>
        <strain evidence="8 9">MZT7</strain>
    </source>
</reference>
<feature type="domain" description="YjeF C-terminal" evidence="7">
    <location>
        <begin position="8"/>
        <end position="291"/>
    </location>
</feature>
<dbReference type="Gene3D" id="3.40.1190.20">
    <property type="match status" value="1"/>
</dbReference>
<feature type="binding site" evidence="6">
    <location>
        <begin position="197"/>
        <end position="201"/>
    </location>
    <ligand>
        <name>AMP</name>
        <dbReference type="ChEBI" id="CHEBI:456215"/>
    </ligand>
</feature>
<evidence type="ECO:0000256" key="1">
    <source>
        <dbReference type="ARBA" id="ARBA00022741"/>
    </source>
</evidence>
<dbReference type="RefSeq" id="WP_231821232.1">
    <property type="nucleotide sequence ID" value="NZ_CP082781.1"/>
</dbReference>
<dbReference type="NCBIfam" id="TIGR00196">
    <property type="entry name" value="yjeF_cterm"/>
    <property type="match status" value="1"/>
</dbReference>
<name>A0ABY3RVC5_9MICO</name>
<evidence type="ECO:0000256" key="3">
    <source>
        <dbReference type="ARBA" id="ARBA00022857"/>
    </source>
</evidence>
<dbReference type="InterPro" id="IPR000631">
    <property type="entry name" value="CARKD"/>
</dbReference>
<comment type="catalytic activity">
    <reaction evidence="6">
        <text>(6S)-NADPHX + ADP = AMP + phosphate + NADPH + H(+)</text>
        <dbReference type="Rhea" id="RHEA:32235"/>
        <dbReference type="ChEBI" id="CHEBI:15378"/>
        <dbReference type="ChEBI" id="CHEBI:43474"/>
        <dbReference type="ChEBI" id="CHEBI:57783"/>
        <dbReference type="ChEBI" id="CHEBI:64076"/>
        <dbReference type="ChEBI" id="CHEBI:456215"/>
        <dbReference type="ChEBI" id="CHEBI:456216"/>
        <dbReference type="EC" id="4.2.1.136"/>
    </reaction>
</comment>
<evidence type="ECO:0000313" key="9">
    <source>
        <dbReference type="Proteomes" id="UP001199642"/>
    </source>
</evidence>
<accession>A0ABY3RVC5</accession>
<evidence type="ECO:0000256" key="5">
    <source>
        <dbReference type="ARBA" id="ARBA00023239"/>
    </source>
</evidence>
<dbReference type="InterPro" id="IPR029056">
    <property type="entry name" value="Ribokinase-like"/>
</dbReference>
<feature type="binding site" evidence="6">
    <location>
        <position position="106"/>
    </location>
    <ligand>
        <name>(6S)-NADPHX</name>
        <dbReference type="ChEBI" id="CHEBI:64076"/>
    </ligand>
</feature>
<dbReference type="PANTHER" id="PTHR12592">
    <property type="entry name" value="ATP-DEPENDENT (S)-NAD(P)H-HYDRATE DEHYDRATASE FAMILY MEMBER"/>
    <property type="match status" value="1"/>
</dbReference>
<sequence>MPQLREWSRDDTRRLVRAPRPDDDKYRRGAVALCTGSDAYPGAAVLGVEGAWRAGAGFVRHLGVRRVGDAVLARRPETVVELLPEGDDDESAGALPRASAWVVGSGMDASQRDPAATRVLRRILSGTVPVVVDAGALDLLADASAPVLATPHDREFARLRDALGLRALAAGDGADEGRRADAVQETARALGGTLLLKGARTLVAGPDGPVTVVEAGTPWLATAGTGDVLAGVLGALLAAAPGASPADVAAAGAWIHGRAGRSASRTGPGAAGRPIVALDVAEAIPAVVEDLLT</sequence>
<dbReference type="EMBL" id="CP082781">
    <property type="protein sequence ID" value="UGS28023.1"/>
    <property type="molecule type" value="Genomic_DNA"/>
</dbReference>
<protein>
    <recommendedName>
        <fullName evidence="6">ADP-dependent (S)-NAD(P)H-hydrate dehydratase</fullName>
        <ecNumber evidence="6">4.2.1.136</ecNumber>
    </recommendedName>
    <alternativeName>
        <fullName evidence="6">ADP-dependent NAD(P)HX dehydratase</fullName>
    </alternativeName>
</protein>
<keyword evidence="2 6" id="KW-0067">ATP-binding</keyword>
<keyword evidence="5 6" id="KW-0456">Lyase</keyword>
<evidence type="ECO:0000256" key="6">
    <source>
        <dbReference type="HAMAP-Rule" id="MF_01965"/>
    </source>
</evidence>
<dbReference type="PROSITE" id="PS51383">
    <property type="entry name" value="YJEF_C_3"/>
    <property type="match status" value="1"/>
</dbReference>
<evidence type="ECO:0000256" key="4">
    <source>
        <dbReference type="ARBA" id="ARBA00023027"/>
    </source>
</evidence>
<dbReference type="CDD" id="cd01171">
    <property type="entry name" value="YXKO-related"/>
    <property type="match status" value="1"/>
</dbReference>
<proteinExistence type="inferred from homology"/>
<comment type="similarity">
    <text evidence="6">Belongs to the NnrD/CARKD family.</text>
</comment>
<comment type="catalytic activity">
    <reaction evidence="6">
        <text>(6S)-NADHX + ADP = AMP + phosphate + NADH + H(+)</text>
        <dbReference type="Rhea" id="RHEA:32223"/>
        <dbReference type="ChEBI" id="CHEBI:15378"/>
        <dbReference type="ChEBI" id="CHEBI:43474"/>
        <dbReference type="ChEBI" id="CHEBI:57945"/>
        <dbReference type="ChEBI" id="CHEBI:64074"/>
        <dbReference type="ChEBI" id="CHEBI:456215"/>
        <dbReference type="ChEBI" id="CHEBI:456216"/>
        <dbReference type="EC" id="4.2.1.136"/>
    </reaction>
</comment>
<gene>
    <name evidence="6" type="primary">nnrD</name>
    <name evidence="8" type="ORF">K8F61_07650</name>
</gene>
<dbReference type="SUPFAM" id="SSF53613">
    <property type="entry name" value="Ribokinase-like"/>
    <property type="match status" value="1"/>
</dbReference>
<organism evidence="8 9">
    <name type="scientific">Microbacterium resistens</name>
    <dbReference type="NCBI Taxonomy" id="156977"/>
    <lineage>
        <taxon>Bacteria</taxon>
        <taxon>Bacillati</taxon>
        <taxon>Actinomycetota</taxon>
        <taxon>Actinomycetes</taxon>
        <taxon>Micrococcales</taxon>
        <taxon>Microbacteriaceae</taxon>
        <taxon>Microbacterium</taxon>
    </lineage>
</organism>
<keyword evidence="9" id="KW-1185">Reference proteome</keyword>
<evidence type="ECO:0000259" key="7">
    <source>
        <dbReference type="PROSITE" id="PS51383"/>
    </source>
</evidence>
<dbReference type="InterPro" id="IPR017953">
    <property type="entry name" value="Carbohydrate_kinase_pred_CS"/>
</dbReference>
<dbReference type="PROSITE" id="PS01050">
    <property type="entry name" value="YJEF_C_2"/>
    <property type="match status" value="1"/>
</dbReference>
<feature type="binding site" evidence="6">
    <location>
        <position position="226"/>
    </location>
    <ligand>
        <name>AMP</name>
        <dbReference type="ChEBI" id="CHEBI:456215"/>
    </ligand>
</feature>
<comment type="subunit">
    <text evidence="6">Homotetramer.</text>
</comment>
<comment type="cofactor">
    <cofactor evidence="6">
        <name>Mg(2+)</name>
        <dbReference type="ChEBI" id="CHEBI:18420"/>
    </cofactor>
</comment>
<feature type="binding site" evidence="6">
    <location>
        <position position="227"/>
    </location>
    <ligand>
        <name>(6S)-NADPHX</name>
        <dbReference type="ChEBI" id="CHEBI:64076"/>
    </ligand>
</feature>
<keyword evidence="1 6" id="KW-0547">Nucleotide-binding</keyword>
<keyword evidence="3 6" id="KW-0521">NADP</keyword>
<feature type="binding site" evidence="6">
    <location>
        <position position="152"/>
    </location>
    <ligand>
        <name>(6S)-NADPHX</name>
        <dbReference type="ChEBI" id="CHEBI:64076"/>
    </ligand>
</feature>
<evidence type="ECO:0000313" key="8">
    <source>
        <dbReference type="EMBL" id="UGS28023.1"/>
    </source>
</evidence>
<evidence type="ECO:0000256" key="2">
    <source>
        <dbReference type="ARBA" id="ARBA00022840"/>
    </source>
</evidence>